<protein>
    <submittedName>
        <fullName evidence="2">Uncharacterized protein</fullName>
    </submittedName>
</protein>
<feature type="region of interest" description="Disordered" evidence="1">
    <location>
        <begin position="96"/>
        <end position="192"/>
    </location>
</feature>
<proteinExistence type="predicted"/>
<dbReference type="InParanoid" id="A0A5C3NXZ0"/>
<keyword evidence="3" id="KW-1185">Reference proteome</keyword>
<gene>
    <name evidence="2" type="ORF">K466DRAFT_308139</name>
</gene>
<name>A0A5C3NXZ0_9APHY</name>
<evidence type="ECO:0000256" key="1">
    <source>
        <dbReference type="SAM" id="MobiDB-lite"/>
    </source>
</evidence>
<feature type="compositionally biased region" description="Polar residues" evidence="1">
    <location>
        <begin position="162"/>
        <end position="173"/>
    </location>
</feature>
<evidence type="ECO:0000313" key="3">
    <source>
        <dbReference type="Proteomes" id="UP000308197"/>
    </source>
</evidence>
<dbReference type="AlphaFoldDB" id="A0A5C3NXZ0"/>
<feature type="region of interest" description="Disordered" evidence="1">
    <location>
        <begin position="35"/>
        <end position="65"/>
    </location>
</feature>
<dbReference type="EMBL" id="ML211509">
    <property type="protein sequence ID" value="TFK82214.1"/>
    <property type="molecule type" value="Genomic_DNA"/>
</dbReference>
<sequence>MALDVLTFEEDLPGEPQRVCRSCKLHRLPSPPLRISRRTSLAQPRLSQRSHHLRGGTRDRRGKEALRAPDAALLFIWASAEQGQYTRPRPMLDIAPPAIPAAETPGARRESRPVKRPNALRARPVRCWPRTSGSMRPAYRTPERRKKWPEVDSLDERRSNTPERSSGTTTPLSCHQHPHPRHRTREGTHRGT</sequence>
<dbReference type="Proteomes" id="UP000308197">
    <property type="component" value="Unassembled WGS sequence"/>
</dbReference>
<feature type="compositionally biased region" description="Basic and acidic residues" evidence="1">
    <location>
        <begin position="148"/>
        <end position="161"/>
    </location>
</feature>
<organism evidence="2 3">
    <name type="scientific">Polyporus arcularius HHB13444</name>
    <dbReference type="NCBI Taxonomy" id="1314778"/>
    <lineage>
        <taxon>Eukaryota</taxon>
        <taxon>Fungi</taxon>
        <taxon>Dikarya</taxon>
        <taxon>Basidiomycota</taxon>
        <taxon>Agaricomycotina</taxon>
        <taxon>Agaricomycetes</taxon>
        <taxon>Polyporales</taxon>
        <taxon>Polyporaceae</taxon>
        <taxon>Polyporus</taxon>
    </lineage>
</organism>
<feature type="compositionally biased region" description="Basic and acidic residues" evidence="1">
    <location>
        <begin position="56"/>
        <end position="65"/>
    </location>
</feature>
<accession>A0A5C3NXZ0</accession>
<evidence type="ECO:0000313" key="2">
    <source>
        <dbReference type="EMBL" id="TFK82214.1"/>
    </source>
</evidence>
<reference evidence="2 3" key="1">
    <citation type="journal article" date="2019" name="Nat. Ecol. Evol.">
        <title>Megaphylogeny resolves global patterns of mushroom evolution.</title>
        <authorList>
            <person name="Varga T."/>
            <person name="Krizsan K."/>
            <person name="Foldi C."/>
            <person name="Dima B."/>
            <person name="Sanchez-Garcia M."/>
            <person name="Sanchez-Ramirez S."/>
            <person name="Szollosi G.J."/>
            <person name="Szarkandi J.G."/>
            <person name="Papp V."/>
            <person name="Albert L."/>
            <person name="Andreopoulos W."/>
            <person name="Angelini C."/>
            <person name="Antonin V."/>
            <person name="Barry K.W."/>
            <person name="Bougher N.L."/>
            <person name="Buchanan P."/>
            <person name="Buyck B."/>
            <person name="Bense V."/>
            <person name="Catcheside P."/>
            <person name="Chovatia M."/>
            <person name="Cooper J."/>
            <person name="Damon W."/>
            <person name="Desjardin D."/>
            <person name="Finy P."/>
            <person name="Geml J."/>
            <person name="Haridas S."/>
            <person name="Hughes K."/>
            <person name="Justo A."/>
            <person name="Karasinski D."/>
            <person name="Kautmanova I."/>
            <person name="Kiss B."/>
            <person name="Kocsube S."/>
            <person name="Kotiranta H."/>
            <person name="LaButti K.M."/>
            <person name="Lechner B.E."/>
            <person name="Liimatainen K."/>
            <person name="Lipzen A."/>
            <person name="Lukacs Z."/>
            <person name="Mihaltcheva S."/>
            <person name="Morgado L.N."/>
            <person name="Niskanen T."/>
            <person name="Noordeloos M.E."/>
            <person name="Ohm R.A."/>
            <person name="Ortiz-Santana B."/>
            <person name="Ovrebo C."/>
            <person name="Racz N."/>
            <person name="Riley R."/>
            <person name="Savchenko A."/>
            <person name="Shiryaev A."/>
            <person name="Soop K."/>
            <person name="Spirin V."/>
            <person name="Szebenyi C."/>
            <person name="Tomsovsky M."/>
            <person name="Tulloss R.E."/>
            <person name="Uehling J."/>
            <person name="Grigoriev I.V."/>
            <person name="Vagvolgyi C."/>
            <person name="Papp T."/>
            <person name="Martin F.M."/>
            <person name="Miettinen O."/>
            <person name="Hibbett D.S."/>
            <person name="Nagy L.G."/>
        </authorList>
    </citation>
    <scope>NUCLEOTIDE SEQUENCE [LARGE SCALE GENOMIC DNA]</scope>
    <source>
        <strain evidence="2 3">HHB13444</strain>
    </source>
</reference>